<dbReference type="EMBL" id="JAVHJS010000024">
    <property type="protein sequence ID" value="KAK2817837.1"/>
    <property type="molecule type" value="Genomic_DNA"/>
</dbReference>
<dbReference type="GO" id="GO:0051988">
    <property type="term" value="P:regulation of attachment of spindle microtubules to kinetochore"/>
    <property type="evidence" value="ECO:0007669"/>
    <property type="project" value="InterPro"/>
</dbReference>
<dbReference type="GO" id="GO:0007051">
    <property type="term" value="P:spindle organization"/>
    <property type="evidence" value="ECO:0007669"/>
    <property type="project" value="InterPro"/>
</dbReference>
<dbReference type="GO" id="GO:0000776">
    <property type="term" value="C:kinetochore"/>
    <property type="evidence" value="ECO:0007669"/>
    <property type="project" value="InterPro"/>
</dbReference>
<keyword evidence="1" id="KW-0175">Coiled coil</keyword>
<dbReference type="GO" id="GO:0035371">
    <property type="term" value="C:microtubule plus-end"/>
    <property type="evidence" value="ECO:0007669"/>
    <property type="project" value="TreeGrafter"/>
</dbReference>
<evidence type="ECO:0000256" key="1">
    <source>
        <dbReference type="SAM" id="Coils"/>
    </source>
</evidence>
<name>A0AA88LIP2_TACVA</name>
<organism evidence="2 3">
    <name type="scientific">Tachysurus vachellii</name>
    <name type="common">Darkbarbel catfish</name>
    <name type="synonym">Pelteobagrus vachellii</name>
    <dbReference type="NCBI Taxonomy" id="175792"/>
    <lineage>
        <taxon>Eukaryota</taxon>
        <taxon>Metazoa</taxon>
        <taxon>Chordata</taxon>
        <taxon>Craniata</taxon>
        <taxon>Vertebrata</taxon>
        <taxon>Euteleostomi</taxon>
        <taxon>Actinopterygii</taxon>
        <taxon>Neopterygii</taxon>
        <taxon>Teleostei</taxon>
        <taxon>Ostariophysi</taxon>
        <taxon>Siluriformes</taxon>
        <taxon>Bagridae</taxon>
        <taxon>Tachysurus</taxon>
    </lineage>
</organism>
<feature type="coiled-coil region" evidence="1">
    <location>
        <begin position="82"/>
        <end position="123"/>
    </location>
</feature>
<comment type="caution">
    <text evidence="2">The sequence shown here is derived from an EMBL/GenBank/DDBJ whole genome shotgun (WGS) entry which is preliminary data.</text>
</comment>
<dbReference type="GO" id="GO:0034451">
    <property type="term" value="C:centriolar satellite"/>
    <property type="evidence" value="ECO:0007669"/>
    <property type="project" value="TreeGrafter"/>
</dbReference>
<accession>A0AA88LIP2</accession>
<sequence length="227" mass="25791">MYTIPSSVYTHISVSPSSLFGMMKRLDRAQVKDTAIPTHPNLAFKKVTVKTDSETVVRKNPAKSLKGPTTRYGHQSDVLEQNRLLVVVNEDLQKQISELKENVSVLEQRCSDLQETNTEIKKQLSDCHELLIAENLDPVSGGKVCEAADQRAGQRKELMTISQKLLSELKLFDDFTKDHRAHLTEVQNTMRSLQGAREQLHKEREGFSVYVEDMERALEDAEKLLLQ</sequence>
<dbReference type="GO" id="GO:0000070">
    <property type="term" value="P:mitotic sister chromatid segregation"/>
    <property type="evidence" value="ECO:0007669"/>
    <property type="project" value="TreeGrafter"/>
</dbReference>
<gene>
    <name evidence="2" type="ORF">Q7C36_021770</name>
</gene>
<keyword evidence="3" id="KW-1185">Reference proteome</keyword>
<evidence type="ECO:0000313" key="2">
    <source>
        <dbReference type="EMBL" id="KAK2817837.1"/>
    </source>
</evidence>
<dbReference type="GO" id="GO:0072686">
    <property type="term" value="C:mitotic spindle"/>
    <property type="evidence" value="ECO:0007669"/>
    <property type="project" value="TreeGrafter"/>
</dbReference>
<dbReference type="Proteomes" id="UP001187315">
    <property type="component" value="Unassembled WGS sequence"/>
</dbReference>
<dbReference type="AlphaFoldDB" id="A0AA88LIP2"/>
<evidence type="ECO:0000313" key="3">
    <source>
        <dbReference type="Proteomes" id="UP001187315"/>
    </source>
</evidence>
<protein>
    <recommendedName>
        <fullName evidence="4">Small kinetochore-associated protein</fullName>
    </recommendedName>
</protein>
<proteinExistence type="predicted"/>
<dbReference type="PANTHER" id="PTHR31940">
    <property type="entry name" value="SMALL KINETOCHORE-ASSOCIATED PROTEIN"/>
    <property type="match status" value="1"/>
</dbReference>
<reference evidence="2" key="1">
    <citation type="submission" date="2023-08" db="EMBL/GenBank/DDBJ databases">
        <title>Pelteobagrus vachellii genome.</title>
        <authorList>
            <person name="Liu H."/>
        </authorList>
    </citation>
    <scope>NUCLEOTIDE SEQUENCE</scope>
    <source>
        <strain evidence="2">PRFRI_2022a</strain>
        <tissue evidence="2">Muscle</tissue>
    </source>
</reference>
<dbReference type="InterPro" id="IPR033373">
    <property type="entry name" value="SKAP"/>
</dbReference>
<evidence type="ECO:0008006" key="4">
    <source>
        <dbReference type="Google" id="ProtNLM"/>
    </source>
</evidence>
<dbReference type="PANTHER" id="PTHR31940:SF2">
    <property type="entry name" value="SMALL KINETOCHORE-ASSOCIATED PROTEIN"/>
    <property type="match status" value="1"/>
</dbReference>